<evidence type="ECO:0000313" key="12">
    <source>
        <dbReference type="Proteomes" id="UP000000607"/>
    </source>
</evidence>
<dbReference type="InterPro" id="IPR007387">
    <property type="entry name" value="TRAP_DctQ"/>
</dbReference>
<feature type="transmembrane region" description="Helical" evidence="9">
    <location>
        <begin position="108"/>
        <end position="132"/>
    </location>
</feature>
<organism evidence="11 12">
    <name type="scientific">Mannheimia succiniciproducens (strain KCTC 0769BP / MBEL55E)</name>
    <dbReference type="NCBI Taxonomy" id="221988"/>
    <lineage>
        <taxon>Bacteria</taxon>
        <taxon>Pseudomonadati</taxon>
        <taxon>Pseudomonadota</taxon>
        <taxon>Gammaproteobacteria</taxon>
        <taxon>Pasteurellales</taxon>
        <taxon>Pasteurellaceae</taxon>
        <taxon>Basfia</taxon>
    </lineage>
</organism>
<feature type="domain" description="Tripartite ATP-independent periplasmic transporters DctQ component" evidence="10">
    <location>
        <begin position="45"/>
        <end position="174"/>
    </location>
</feature>
<comment type="subunit">
    <text evidence="9">The complex comprises the extracytoplasmic solute receptor protein and the two transmembrane proteins.</text>
</comment>
<evidence type="ECO:0000256" key="8">
    <source>
        <dbReference type="ARBA" id="ARBA00038436"/>
    </source>
</evidence>
<evidence type="ECO:0000259" key="10">
    <source>
        <dbReference type="Pfam" id="PF04290"/>
    </source>
</evidence>
<evidence type="ECO:0000256" key="6">
    <source>
        <dbReference type="ARBA" id="ARBA00022989"/>
    </source>
</evidence>
<evidence type="ECO:0000256" key="1">
    <source>
        <dbReference type="ARBA" id="ARBA00004429"/>
    </source>
</evidence>
<accession>Q65UQ6</accession>
<keyword evidence="7 9" id="KW-0472">Membrane</keyword>
<gene>
    <name evidence="11" type="ordered locus">MS0697</name>
</gene>
<evidence type="ECO:0000256" key="4">
    <source>
        <dbReference type="ARBA" id="ARBA00022519"/>
    </source>
</evidence>
<name>Q65UQ6_MANSM</name>
<proteinExistence type="inferred from homology"/>
<dbReference type="PANTHER" id="PTHR35011">
    <property type="entry name" value="2,3-DIKETO-L-GULONATE TRAP TRANSPORTER SMALL PERMEASE PROTEIN YIAM"/>
    <property type="match status" value="1"/>
</dbReference>
<evidence type="ECO:0000256" key="9">
    <source>
        <dbReference type="RuleBase" id="RU369079"/>
    </source>
</evidence>
<evidence type="ECO:0000256" key="5">
    <source>
        <dbReference type="ARBA" id="ARBA00022692"/>
    </source>
</evidence>
<keyword evidence="2 9" id="KW-0813">Transport</keyword>
<comment type="similarity">
    <text evidence="8 9">Belongs to the TRAP transporter small permease family.</text>
</comment>
<dbReference type="AlphaFoldDB" id="Q65UQ6"/>
<keyword evidence="12" id="KW-1185">Reference proteome</keyword>
<dbReference type="EMBL" id="AE016827">
    <property type="protein sequence ID" value="AAU37304.1"/>
    <property type="molecule type" value="Genomic_DNA"/>
</dbReference>
<keyword evidence="4 9" id="KW-0997">Cell inner membrane</keyword>
<evidence type="ECO:0000256" key="2">
    <source>
        <dbReference type="ARBA" id="ARBA00022448"/>
    </source>
</evidence>
<reference evidence="11 12" key="1">
    <citation type="journal article" date="2004" name="Nat. Biotechnol.">
        <title>The genome sequence of the capnophilic rumen bacterium Mannheimia succiniciproducens.</title>
        <authorList>
            <person name="Hong S.H."/>
            <person name="Kim J.S."/>
            <person name="Lee S.Y."/>
            <person name="In Y.H."/>
            <person name="Choi S.S."/>
            <person name="Rih J.-K."/>
            <person name="Kim C.H."/>
            <person name="Jeong H."/>
            <person name="Hur C.G."/>
            <person name="Kim J.J."/>
        </authorList>
    </citation>
    <scope>NUCLEOTIDE SEQUENCE [LARGE SCALE GENOMIC DNA]</scope>
    <source>
        <strain evidence="12">KCTC 0769BP / MBEL55E</strain>
    </source>
</reference>
<keyword evidence="5 9" id="KW-0812">Transmembrane</keyword>
<comment type="function">
    <text evidence="9">Part of the tripartite ATP-independent periplasmic (TRAP) transport system.</text>
</comment>
<protein>
    <recommendedName>
        <fullName evidence="9">TRAP transporter small permease protein</fullName>
    </recommendedName>
</protein>
<dbReference type="GO" id="GO:0015740">
    <property type="term" value="P:C4-dicarboxylate transport"/>
    <property type="evidence" value="ECO:0007669"/>
    <property type="project" value="TreeGrafter"/>
</dbReference>
<feature type="transmembrane region" description="Helical" evidence="9">
    <location>
        <begin position="32"/>
        <end position="54"/>
    </location>
</feature>
<dbReference type="HOGENOM" id="CLU_086356_9_2_6"/>
<feature type="transmembrane region" description="Helical" evidence="9">
    <location>
        <begin position="69"/>
        <end position="87"/>
    </location>
</feature>
<dbReference type="KEGG" id="msu:MS0697"/>
<keyword evidence="6 9" id="KW-1133">Transmembrane helix</keyword>
<sequence length="183" mass="20936">MDDLDYFLCRLPIPRFWSYAMRLEKLKKPVDVFISTFSIIVMVLLVICVTWQVFSRYVLQIPSTITDEIARFSMIWVGLLGAAYTVGLQKHLSIDLFTHNLTPRNKAFSNLFINFCIMGFSLGVMIFGGLTLVSNVYASGQLSPSMQIPMAYIYLALPLSGLLMLFYSILFFIDNLHSLKEYD</sequence>
<dbReference type="Proteomes" id="UP000000607">
    <property type="component" value="Chromosome"/>
</dbReference>
<evidence type="ECO:0000313" key="11">
    <source>
        <dbReference type="EMBL" id="AAU37304.1"/>
    </source>
</evidence>
<dbReference type="GO" id="GO:0022857">
    <property type="term" value="F:transmembrane transporter activity"/>
    <property type="evidence" value="ECO:0007669"/>
    <property type="project" value="UniProtKB-UniRule"/>
</dbReference>
<dbReference type="InterPro" id="IPR055348">
    <property type="entry name" value="DctQ"/>
</dbReference>
<dbReference type="Pfam" id="PF04290">
    <property type="entry name" value="DctQ"/>
    <property type="match status" value="1"/>
</dbReference>
<keyword evidence="3" id="KW-1003">Cell membrane</keyword>
<dbReference type="GO" id="GO:0005886">
    <property type="term" value="C:plasma membrane"/>
    <property type="evidence" value="ECO:0007669"/>
    <property type="project" value="UniProtKB-SubCell"/>
</dbReference>
<dbReference type="STRING" id="221988.MS0697"/>
<feature type="transmembrane region" description="Helical" evidence="9">
    <location>
        <begin position="152"/>
        <end position="173"/>
    </location>
</feature>
<comment type="subcellular location">
    <subcellularLocation>
        <location evidence="1 9">Cell inner membrane</location>
        <topology evidence="1 9">Multi-pass membrane protein</topology>
    </subcellularLocation>
</comment>
<dbReference type="eggNOG" id="COG3090">
    <property type="taxonomic scope" value="Bacteria"/>
</dbReference>
<evidence type="ECO:0000256" key="3">
    <source>
        <dbReference type="ARBA" id="ARBA00022475"/>
    </source>
</evidence>
<evidence type="ECO:0000256" key="7">
    <source>
        <dbReference type="ARBA" id="ARBA00023136"/>
    </source>
</evidence>
<dbReference type="PANTHER" id="PTHR35011:SF2">
    <property type="entry name" value="2,3-DIKETO-L-GULONATE TRAP TRANSPORTER SMALL PERMEASE PROTEIN YIAM"/>
    <property type="match status" value="1"/>
</dbReference>